<name>A0A6J5ZIX8_9ZZZZ</name>
<sequence>MTPVSCTSVAVKVKLPGKPVIFRLLNTATPEFSVTLVVPVSVPALAVNST</sequence>
<gene>
    <name evidence="1" type="ORF">UFOPK3770_00980</name>
</gene>
<reference evidence="1" key="1">
    <citation type="submission" date="2020-05" db="EMBL/GenBank/DDBJ databases">
        <authorList>
            <person name="Chiriac C."/>
            <person name="Salcher M."/>
            <person name="Ghai R."/>
            <person name="Kavagutti S V."/>
        </authorList>
    </citation>
    <scope>NUCLEOTIDE SEQUENCE</scope>
</reference>
<evidence type="ECO:0000313" key="1">
    <source>
        <dbReference type="EMBL" id="CAB4341306.1"/>
    </source>
</evidence>
<proteinExistence type="predicted"/>
<organism evidence="1">
    <name type="scientific">freshwater metagenome</name>
    <dbReference type="NCBI Taxonomy" id="449393"/>
    <lineage>
        <taxon>unclassified sequences</taxon>
        <taxon>metagenomes</taxon>
        <taxon>ecological metagenomes</taxon>
    </lineage>
</organism>
<protein>
    <submittedName>
        <fullName evidence="1">Unannotated protein</fullName>
    </submittedName>
</protein>
<accession>A0A6J5ZIX8</accession>
<dbReference type="EMBL" id="CAESAJ010000114">
    <property type="protein sequence ID" value="CAB4341306.1"/>
    <property type="molecule type" value="Genomic_DNA"/>
</dbReference>
<dbReference type="AlphaFoldDB" id="A0A6J5ZIX8"/>